<dbReference type="STRING" id="150146.SAMN05443667_101264"/>
<name>A0A1H3WVP9_9FLAO</name>
<proteinExistence type="predicted"/>
<accession>A0A1H3WVP9</accession>
<dbReference type="AlphaFoldDB" id="A0A1H3WVP9"/>
<dbReference type="EMBL" id="FNRD01000001">
    <property type="protein sequence ID" value="SDZ91235.1"/>
    <property type="molecule type" value="Genomic_DNA"/>
</dbReference>
<keyword evidence="2" id="KW-1185">Reference proteome</keyword>
<organism evidence="1 2">
    <name type="scientific">Flavobacterium gillisiae</name>
    <dbReference type="NCBI Taxonomy" id="150146"/>
    <lineage>
        <taxon>Bacteria</taxon>
        <taxon>Pseudomonadati</taxon>
        <taxon>Bacteroidota</taxon>
        <taxon>Flavobacteriia</taxon>
        <taxon>Flavobacteriales</taxon>
        <taxon>Flavobacteriaceae</taxon>
        <taxon>Flavobacterium</taxon>
    </lineage>
</organism>
<reference evidence="2" key="1">
    <citation type="submission" date="2016-10" db="EMBL/GenBank/DDBJ databases">
        <authorList>
            <person name="Varghese N."/>
            <person name="Submissions S."/>
        </authorList>
    </citation>
    <scope>NUCLEOTIDE SEQUENCE [LARGE SCALE GENOMIC DNA]</scope>
    <source>
        <strain evidence="2">DSM 22376</strain>
    </source>
</reference>
<evidence type="ECO:0000313" key="2">
    <source>
        <dbReference type="Proteomes" id="UP000198951"/>
    </source>
</evidence>
<sequence>MRNIHNSVQKARKRHHDDGYEKFLKDWIEGGFYLPKGQKVSFAHYRQIATYLKKENPYIIEKGEEYIRQFNTDGSDSWTFSMNKKMYDIANYYYLFDIN</sequence>
<evidence type="ECO:0000313" key="1">
    <source>
        <dbReference type="EMBL" id="SDZ91235.1"/>
    </source>
</evidence>
<dbReference type="RefSeq" id="WP_091083590.1">
    <property type="nucleotide sequence ID" value="NZ_FNRD01000001.1"/>
</dbReference>
<protein>
    <submittedName>
        <fullName evidence="1">Uncharacterized protein</fullName>
    </submittedName>
</protein>
<dbReference type="Proteomes" id="UP000198951">
    <property type="component" value="Unassembled WGS sequence"/>
</dbReference>
<gene>
    <name evidence="1" type="ORF">SAMN05443667_101264</name>
</gene>